<protein>
    <submittedName>
        <fullName evidence="1">Uncharacterized protein</fullName>
    </submittedName>
</protein>
<dbReference type="AlphaFoldDB" id="A0A2P2NEH2"/>
<proteinExistence type="predicted"/>
<reference evidence="1" key="1">
    <citation type="submission" date="2018-02" db="EMBL/GenBank/DDBJ databases">
        <title>Rhizophora mucronata_Transcriptome.</title>
        <authorList>
            <person name="Meera S.P."/>
            <person name="Sreeshan A."/>
            <person name="Augustine A."/>
        </authorList>
    </citation>
    <scope>NUCLEOTIDE SEQUENCE</scope>
    <source>
        <tissue evidence="1">Leaf</tissue>
    </source>
</reference>
<name>A0A2P2NEH2_RHIMU</name>
<organism evidence="1">
    <name type="scientific">Rhizophora mucronata</name>
    <name type="common">Asiatic mangrove</name>
    <dbReference type="NCBI Taxonomy" id="61149"/>
    <lineage>
        <taxon>Eukaryota</taxon>
        <taxon>Viridiplantae</taxon>
        <taxon>Streptophyta</taxon>
        <taxon>Embryophyta</taxon>
        <taxon>Tracheophyta</taxon>
        <taxon>Spermatophyta</taxon>
        <taxon>Magnoliopsida</taxon>
        <taxon>eudicotyledons</taxon>
        <taxon>Gunneridae</taxon>
        <taxon>Pentapetalae</taxon>
        <taxon>rosids</taxon>
        <taxon>fabids</taxon>
        <taxon>Malpighiales</taxon>
        <taxon>Rhizophoraceae</taxon>
        <taxon>Rhizophora</taxon>
    </lineage>
</organism>
<sequence length="18" mass="2097">MKYLKKDLHGFHKLAIPG</sequence>
<accession>A0A2P2NEH2</accession>
<evidence type="ECO:0000313" key="1">
    <source>
        <dbReference type="EMBL" id="MBX40896.1"/>
    </source>
</evidence>
<dbReference type="EMBL" id="GGEC01060412">
    <property type="protein sequence ID" value="MBX40896.1"/>
    <property type="molecule type" value="Transcribed_RNA"/>
</dbReference>